<evidence type="ECO:0000259" key="2">
    <source>
        <dbReference type="Pfam" id="PF01243"/>
    </source>
</evidence>
<evidence type="ECO:0000313" key="3">
    <source>
        <dbReference type="EMBL" id="AFS80755.1"/>
    </source>
</evidence>
<reference evidence="3 4" key="1">
    <citation type="journal article" date="2012" name="J. Bacteriol.">
        <title>Draft Genome Sequence of an Ammonia-Oxidizing Archaeon, "Candidatus Nitrosopumilus koreensis" AR1, from Marine Sediment.</title>
        <authorList>
            <person name="Park S.J."/>
            <person name="Kim J.G."/>
            <person name="Jung M.Y."/>
            <person name="Kim S.J."/>
            <person name="Cha I.T."/>
            <person name="Kwon K."/>
            <person name="Lee J.H."/>
            <person name="Rhee S.K."/>
        </authorList>
    </citation>
    <scope>NUCLEOTIDE SEQUENCE [LARGE SCALE GENOMIC DNA]</scope>
    <source>
        <strain evidence="3 4">AR1</strain>
    </source>
</reference>
<dbReference type="PANTHER" id="PTHR35176:SF6">
    <property type="entry name" value="HEME OXYGENASE HI_0854-RELATED"/>
    <property type="match status" value="1"/>
</dbReference>
<dbReference type="STRING" id="1229908.NKOR_04335"/>
<dbReference type="InterPro" id="IPR052019">
    <property type="entry name" value="F420H2_bilvrd_red/Heme_oxyg"/>
</dbReference>
<keyword evidence="1" id="KW-0560">Oxidoreductase</keyword>
<keyword evidence="4" id="KW-1185">Reference proteome</keyword>
<dbReference type="GO" id="GO:0016627">
    <property type="term" value="F:oxidoreductase activity, acting on the CH-CH group of donors"/>
    <property type="evidence" value="ECO:0007669"/>
    <property type="project" value="TreeGrafter"/>
</dbReference>
<dbReference type="KEGG" id="nkr:NKOR_04335"/>
<organism evidence="3 4">
    <name type="scientific">Candidatus Nitrosopumilus koreensis AR1</name>
    <dbReference type="NCBI Taxonomy" id="1229908"/>
    <lineage>
        <taxon>Archaea</taxon>
        <taxon>Nitrososphaerota</taxon>
        <taxon>Nitrososphaeria</taxon>
        <taxon>Nitrosopumilales</taxon>
        <taxon>Nitrosopumilaceae</taxon>
        <taxon>Nitrosopumilus</taxon>
    </lineage>
</organism>
<proteinExistence type="predicted"/>
<evidence type="ECO:0000313" key="4">
    <source>
        <dbReference type="Proteomes" id="UP000006101"/>
    </source>
</evidence>
<protein>
    <submittedName>
        <fullName evidence="3">Pyridoxamine 5'-phosphate oxidase-like FMN-binding protein</fullName>
    </submittedName>
</protein>
<dbReference type="PANTHER" id="PTHR35176">
    <property type="entry name" value="HEME OXYGENASE HI_0854-RELATED"/>
    <property type="match status" value="1"/>
</dbReference>
<dbReference type="PATRIC" id="fig|1229908.8.peg.940"/>
<dbReference type="EMBL" id="CP003842">
    <property type="protein sequence ID" value="AFS80755.1"/>
    <property type="molecule type" value="Genomic_DNA"/>
</dbReference>
<dbReference type="HOGENOM" id="CLU_123922_3_1_2"/>
<accession>K0B6Y8</accession>
<dbReference type="InterPro" id="IPR011576">
    <property type="entry name" value="Pyridox_Oxase_N"/>
</dbReference>
<dbReference type="GO" id="GO:0005829">
    <property type="term" value="C:cytosol"/>
    <property type="evidence" value="ECO:0007669"/>
    <property type="project" value="TreeGrafter"/>
</dbReference>
<dbReference type="Proteomes" id="UP000006101">
    <property type="component" value="Chromosome"/>
</dbReference>
<dbReference type="SUPFAM" id="SSF50475">
    <property type="entry name" value="FMN-binding split barrel"/>
    <property type="match status" value="1"/>
</dbReference>
<gene>
    <name evidence="3" type="ORF">NKOR_04335</name>
</gene>
<dbReference type="GO" id="GO:0070967">
    <property type="term" value="F:coenzyme F420 binding"/>
    <property type="evidence" value="ECO:0007669"/>
    <property type="project" value="TreeGrafter"/>
</dbReference>
<name>K0B6Y8_9ARCH</name>
<dbReference type="GeneID" id="13724903"/>
<dbReference type="RefSeq" id="WP_014963141.1">
    <property type="nucleotide sequence ID" value="NC_018655.1"/>
</dbReference>
<evidence type="ECO:0000256" key="1">
    <source>
        <dbReference type="ARBA" id="ARBA00023002"/>
    </source>
</evidence>
<dbReference type="NCBIfam" id="TIGR03618">
    <property type="entry name" value="Rv1155_F420"/>
    <property type="match status" value="1"/>
</dbReference>
<dbReference type="AlphaFoldDB" id="K0B6Y8"/>
<dbReference type="Pfam" id="PF01243">
    <property type="entry name" value="PNPOx_N"/>
    <property type="match status" value="1"/>
</dbReference>
<dbReference type="InterPro" id="IPR019920">
    <property type="entry name" value="F420-binding_dom_put"/>
</dbReference>
<feature type="domain" description="Pyridoxamine 5'-phosphate oxidase N-terminal" evidence="2">
    <location>
        <begin position="1"/>
        <end position="125"/>
    </location>
</feature>
<dbReference type="Gene3D" id="2.30.110.10">
    <property type="entry name" value="Electron Transport, Fmn-binding Protein, Chain A"/>
    <property type="match status" value="1"/>
</dbReference>
<sequence>MDEKVKKLFSEKNLVFIATVMKDGSPQISPVWGNYEDGYVMVNTAEGRIKHKNVLRDPRVAVSVVSKDNPLDMTTIRGVVEELIPDYNYKHADKLTQQYMGREHYPFKRDGEKRVILKIKPIKVFVLPELKMSE</sequence>
<dbReference type="InterPro" id="IPR012349">
    <property type="entry name" value="Split_barrel_FMN-bd"/>
</dbReference>